<dbReference type="AlphaFoldDB" id="A0AAI8G3N3"/>
<protein>
    <submittedName>
        <fullName evidence="1">Uncharacterized protein</fullName>
    </submittedName>
</protein>
<organism evidence="1 2">
    <name type="scientific">Myroides odoratimimus</name>
    <dbReference type="NCBI Taxonomy" id="76832"/>
    <lineage>
        <taxon>Bacteria</taxon>
        <taxon>Pseudomonadati</taxon>
        <taxon>Bacteroidota</taxon>
        <taxon>Flavobacteriia</taxon>
        <taxon>Flavobacteriales</taxon>
        <taxon>Flavobacteriaceae</taxon>
        <taxon>Myroides</taxon>
    </lineage>
</organism>
<dbReference type="KEGG" id="mod:AS202_00975"/>
<dbReference type="Proteomes" id="UP000069030">
    <property type="component" value="Chromosome"/>
</dbReference>
<dbReference type="EMBL" id="CP013690">
    <property type="protein sequence ID" value="ALU24846.1"/>
    <property type="molecule type" value="Genomic_DNA"/>
</dbReference>
<reference evidence="1 2" key="1">
    <citation type="journal article" date="2016" name="J. Zhejiang Univ. Sci. B">
        <title>Antibiotic resistance mechanisms of Myroides sp.</title>
        <authorList>
            <person name="Hu S."/>
            <person name="Yuan S."/>
            <person name="Qu H."/>
            <person name="Jiang T."/>
            <person name="Zhou Y."/>
            <person name="Wang M."/>
            <person name="Ming D."/>
        </authorList>
    </citation>
    <scope>NUCLEOTIDE SEQUENCE [LARGE SCALE GENOMIC DNA]</scope>
    <source>
        <strain evidence="1 2">PR63039</strain>
    </source>
</reference>
<accession>A0AAI8G3N3</accession>
<gene>
    <name evidence="1" type="ORF">AS202_00975</name>
</gene>
<evidence type="ECO:0000313" key="2">
    <source>
        <dbReference type="Proteomes" id="UP000069030"/>
    </source>
</evidence>
<name>A0AAI8G3N3_9FLAO</name>
<evidence type="ECO:0000313" key="1">
    <source>
        <dbReference type="EMBL" id="ALU24846.1"/>
    </source>
</evidence>
<proteinExistence type="predicted"/>
<sequence length="59" mass="6562">MIFARSVFWALVLLLKSLIKASIKTSTMPSFGDIYRNCFKNASLAGSALNLVPQAELQW</sequence>